<proteinExistence type="predicted"/>
<evidence type="ECO:0000313" key="4">
    <source>
        <dbReference type="EMBL" id="ORA81173.1"/>
    </source>
</evidence>
<comment type="caution">
    <text evidence="4">The sequence shown here is derived from an EMBL/GenBank/DDBJ whole genome shotgun (WGS) entry which is preliminary data.</text>
</comment>
<dbReference type="Gene3D" id="3.90.176.10">
    <property type="entry name" value="Toxin ADP-ribosyltransferase, Chain A, domain 1"/>
    <property type="match status" value="1"/>
</dbReference>
<feature type="compositionally biased region" description="Low complexity" evidence="1">
    <location>
        <begin position="855"/>
        <end position="864"/>
    </location>
</feature>
<sequence length="1012" mass="102595">MVSLAVDPEALFAAGSAVVAAGDGLAASLTVLTAGFAANTGHDVAGEVFGLGYQDAAGSLLKAAAAAINACRHCGALIQQGASNYSRAEAASTLGGGGGVLQAPAEPGTIAAPGPPGTWGPGSPPPLLWEVVESFVDDVWPDGDVPGLHAAAARWRGFGAAAAGMRGALNASKSLFDAQQIPEGAKIDEALSQIGNCIGDVGEQCGKLASSLDGFADEVDHAQNAIRDLLHRVGSLANPVHDVMLIFEGDALEEIKKIARDINDVLHNLGREARAFEQGIKLVMQVGDGLVVKFEKFMRGQFTQFLGEEVGNPVATVFDTWVNANEGVVKGAVGMVEGIADLDPRWFLFDPKGAAATWSALGKSLWKGSLINSFLNPQEAGKTDLQMLKSLLHLDDWSTARPGLGFGENLFDVATLFVPGAGEAGAAADGAGAAARGAEAAEAAGAAGRAERAAGELGEIAGVRGALADISKTSGDLSKNLEGLTGDLPKIEPAPVSGSPVGLPPGKPLEAPVEATPHPPDAAPGASEGATAATGATPHESPGPGGGPHEPVSAPPVNGPHDPAEAPVPAPAGGTHEPMSAPAAAGPHNPIAAPVEPSHAHAPQSGPPAETSATPAAAGPHEPMSPPAEGPREPASGSGPHEPASVPAGGPHDPAPESSPHDPASVPAEGSHEPVFEPPGDPQGPAPERGPGEPGSVPTESPHEPTSTPASGAPLSTVPAAVGERAPLAIPQVAEHSPPRVLATPSGTPTEPAPVAAHAPRPTPAAKPGPHAPAAGGRPSELPMHGAGPRGPGDGGPPGSRPKPPQGGPFRPGDDDPLDGRQSKLTPRDDTPHEPRGEGANNDHSADSGYHQNPSDSLSSDDLSAMADYTGTGYLDLNDALRSTAVDASQHARIDAISNALQKLPMYRGTVTRGTDLPPEVLAQYRPGEVITEKAFLSTTTNPAVARSTAFTGNVEFRIFSNTGRDISSVSLFPDEREILFPAGTHFYIVDKTIDPLTGKTIIEMIERLDRD</sequence>
<feature type="compositionally biased region" description="Gly residues" evidence="1">
    <location>
        <begin position="788"/>
        <end position="798"/>
    </location>
</feature>
<accession>A0ABX3SQ46</accession>
<evidence type="ECO:0000259" key="3">
    <source>
        <dbReference type="Pfam" id="PF25547"/>
    </source>
</evidence>
<feature type="compositionally biased region" description="Pro residues" evidence="1">
    <location>
        <begin position="761"/>
        <end position="771"/>
    </location>
</feature>
<feature type="compositionally biased region" description="Low complexity" evidence="1">
    <location>
        <begin position="686"/>
        <end position="711"/>
    </location>
</feature>
<feature type="compositionally biased region" description="Basic and acidic residues" evidence="1">
    <location>
        <begin position="812"/>
        <end position="837"/>
    </location>
</feature>
<dbReference type="PROSITE" id="PS51996">
    <property type="entry name" value="TR_MART"/>
    <property type="match status" value="1"/>
</dbReference>
<dbReference type="InterPro" id="IPR003540">
    <property type="entry name" value="ADP-ribosyltransferase"/>
</dbReference>
<reference evidence="4 5" key="1">
    <citation type="submission" date="2017-02" db="EMBL/GenBank/DDBJ databases">
        <title>The new phylogeny of genus Mycobacterium.</title>
        <authorList>
            <person name="Tortoli E."/>
            <person name="Trovato A."/>
            <person name="Cirillo D.M."/>
        </authorList>
    </citation>
    <scope>NUCLEOTIDE SEQUENCE [LARGE SCALE GENOMIC DNA]</scope>
    <source>
        <strain evidence="4 5">IP1130001</strain>
    </source>
</reference>
<dbReference type="InterPro" id="IPR057746">
    <property type="entry name" value="CpnT-like_N"/>
</dbReference>
<gene>
    <name evidence="4" type="ORF">BST29_15035</name>
</gene>
<feature type="domain" description="Outer membrane channel protein CpnT-like N-terminal" evidence="3">
    <location>
        <begin position="124"/>
        <end position="227"/>
    </location>
</feature>
<dbReference type="Pfam" id="PF25547">
    <property type="entry name" value="WXG100_2"/>
    <property type="match status" value="1"/>
</dbReference>
<feature type="compositionally biased region" description="Low complexity" evidence="1">
    <location>
        <begin position="523"/>
        <end position="542"/>
    </location>
</feature>
<feature type="domain" description="ADP ribosyltransferase" evidence="2">
    <location>
        <begin position="853"/>
        <end position="994"/>
    </location>
</feature>
<dbReference type="Pfam" id="PF03496">
    <property type="entry name" value="ADPrib_exo_Tox"/>
    <property type="match status" value="1"/>
</dbReference>
<protein>
    <recommendedName>
        <fullName evidence="6">NAD(+)--protein-arginine ADP-ribosyltransferase</fullName>
    </recommendedName>
</protein>
<evidence type="ECO:0008006" key="6">
    <source>
        <dbReference type="Google" id="ProtNLM"/>
    </source>
</evidence>
<dbReference type="SUPFAM" id="SSF56399">
    <property type="entry name" value="ADP-ribosylation"/>
    <property type="match status" value="1"/>
</dbReference>
<feature type="region of interest" description="Disordered" evidence="1">
    <location>
        <begin position="484"/>
        <end position="864"/>
    </location>
</feature>
<organism evidence="4 5">
    <name type="scientific">Mycobacterium malmoense</name>
    <dbReference type="NCBI Taxonomy" id="1780"/>
    <lineage>
        <taxon>Bacteria</taxon>
        <taxon>Bacillati</taxon>
        <taxon>Actinomycetota</taxon>
        <taxon>Actinomycetes</taxon>
        <taxon>Mycobacteriales</taxon>
        <taxon>Mycobacteriaceae</taxon>
        <taxon>Mycobacterium</taxon>
    </lineage>
</organism>
<evidence type="ECO:0000259" key="2">
    <source>
        <dbReference type="Pfam" id="PF03496"/>
    </source>
</evidence>
<evidence type="ECO:0000313" key="5">
    <source>
        <dbReference type="Proteomes" id="UP000243140"/>
    </source>
</evidence>
<keyword evidence="5" id="KW-1185">Reference proteome</keyword>
<feature type="compositionally biased region" description="Pro residues" evidence="1">
    <location>
        <begin position="676"/>
        <end position="685"/>
    </location>
</feature>
<dbReference type="RefSeq" id="WP_083011027.1">
    <property type="nucleotide sequence ID" value="NZ_CP060015.1"/>
</dbReference>
<evidence type="ECO:0000256" key="1">
    <source>
        <dbReference type="SAM" id="MobiDB-lite"/>
    </source>
</evidence>
<name>A0ABX3SQ46_MYCMA</name>
<dbReference type="EMBL" id="MVHV01000014">
    <property type="protein sequence ID" value="ORA81173.1"/>
    <property type="molecule type" value="Genomic_DNA"/>
</dbReference>
<feature type="compositionally biased region" description="Low complexity" evidence="1">
    <location>
        <begin position="607"/>
        <end position="620"/>
    </location>
</feature>
<dbReference type="Proteomes" id="UP000243140">
    <property type="component" value="Unassembled WGS sequence"/>
</dbReference>